<dbReference type="Proteomes" id="UP000254924">
    <property type="component" value="Unassembled WGS sequence"/>
</dbReference>
<evidence type="ECO:0000313" key="10">
    <source>
        <dbReference type="EMBL" id="SUN63227.1"/>
    </source>
</evidence>
<evidence type="ECO:0000256" key="1">
    <source>
        <dbReference type="ARBA" id="ARBA00022553"/>
    </source>
</evidence>
<dbReference type="CDD" id="cd00383">
    <property type="entry name" value="trans_reg_C"/>
    <property type="match status" value="1"/>
</dbReference>
<gene>
    <name evidence="10" type="primary">covR</name>
    <name evidence="10" type="ORF">NCTC12224_02307</name>
</gene>
<dbReference type="FunFam" id="1.10.10.10:FF:000005">
    <property type="entry name" value="Two-component system response regulator"/>
    <property type="match status" value="1"/>
</dbReference>
<evidence type="ECO:0000256" key="5">
    <source>
        <dbReference type="ARBA" id="ARBA00023163"/>
    </source>
</evidence>
<keyword evidence="5" id="KW-0804">Transcription</keyword>
<dbReference type="InterPro" id="IPR001789">
    <property type="entry name" value="Sig_transdc_resp-reg_receiver"/>
</dbReference>
<keyword evidence="11" id="KW-1185">Reference proteome</keyword>
<dbReference type="PROSITE" id="PS50110">
    <property type="entry name" value="RESPONSE_REGULATORY"/>
    <property type="match status" value="1"/>
</dbReference>
<dbReference type="SMART" id="SM00448">
    <property type="entry name" value="REC"/>
    <property type="match status" value="1"/>
</dbReference>
<dbReference type="Gene3D" id="3.40.50.2300">
    <property type="match status" value="1"/>
</dbReference>
<evidence type="ECO:0000256" key="2">
    <source>
        <dbReference type="ARBA" id="ARBA00023012"/>
    </source>
</evidence>
<protein>
    <submittedName>
        <fullName evidence="10">Response regulator</fullName>
    </submittedName>
</protein>
<feature type="domain" description="OmpR/PhoB-type" evidence="9">
    <location>
        <begin position="130"/>
        <end position="228"/>
    </location>
</feature>
<organism evidence="10 11">
    <name type="scientific">Streptococcus hyointestinalis</name>
    <dbReference type="NCBI Taxonomy" id="1337"/>
    <lineage>
        <taxon>Bacteria</taxon>
        <taxon>Bacillati</taxon>
        <taxon>Bacillota</taxon>
        <taxon>Bacilli</taxon>
        <taxon>Lactobacillales</taxon>
        <taxon>Streptococcaceae</taxon>
        <taxon>Streptococcus</taxon>
    </lineage>
</organism>
<evidence type="ECO:0000259" key="8">
    <source>
        <dbReference type="PROSITE" id="PS50110"/>
    </source>
</evidence>
<dbReference type="GO" id="GO:0006355">
    <property type="term" value="P:regulation of DNA-templated transcription"/>
    <property type="evidence" value="ECO:0007669"/>
    <property type="project" value="InterPro"/>
</dbReference>
<dbReference type="GO" id="GO:0005829">
    <property type="term" value="C:cytosol"/>
    <property type="evidence" value="ECO:0007669"/>
    <property type="project" value="TreeGrafter"/>
</dbReference>
<dbReference type="Pfam" id="PF00072">
    <property type="entry name" value="Response_reg"/>
    <property type="match status" value="1"/>
</dbReference>
<sequence>MKKKVLIIEPEKSLARLLSLELMNEGHIAETAHSAQSGLKRALEKDYDLILLDAGLSTDGEETLVHRLQEKQSGYIIMLMSRDSAMDVISVLEDGADAYITKPFAIEELMAHIHAIFRRQGKTGHDSPAEPKVAAHDLVLNKQNRSVKRGDKEIALTKREFDLLSILMQNMGQAMSRESLLENVWQYDLEAKTNVVDVYVRYLRGKIDIPGKASFIQTVRGVGYIIRDN</sequence>
<dbReference type="EMBL" id="UHFN01000007">
    <property type="protein sequence ID" value="SUN63227.1"/>
    <property type="molecule type" value="Genomic_DNA"/>
</dbReference>
<dbReference type="Gene3D" id="1.10.10.10">
    <property type="entry name" value="Winged helix-like DNA-binding domain superfamily/Winged helix DNA-binding domain"/>
    <property type="match status" value="1"/>
</dbReference>
<dbReference type="OrthoDB" id="9790442at2"/>
<evidence type="ECO:0000259" key="9">
    <source>
        <dbReference type="PROSITE" id="PS51755"/>
    </source>
</evidence>
<keyword evidence="2" id="KW-0902">Two-component regulatory system</keyword>
<name>A0A380KG12_9STRE</name>
<proteinExistence type="predicted"/>
<evidence type="ECO:0000256" key="6">
    <source>
        <dbReference type="PROSITE-ProRule" id="PRU00169"/>
    </source>
</evidence>
<feature type="DNA-binding region" description="OmpR/PhoB-type" evidence="7">
    <location>
        <begin position="130"/>
        <end position="228"/>
    </location>
</feature>
<dbReference type="InterPro" id="IPR039420">
    <property type="entry name" value="WalR-like"/>
</dbReference>
<dbReference type="Pfam" id="PF00486">
    <property type="entry name" value="Trans_reg_C"/>
    <property type="match status" value="1"/>
</dbReference>
<dbReference type="AlphaFoldDB" id="A0A380KG12"/>
<dbReference type="SUPFAM" id="SSF52172">
    <property type="entry name" value="CheY-like"/>
    <property type="match status" value="1"/>
</dbReference>
<accession>A0A380KG12</accession>
<evidence type="ECO:0000256" key="3">
    <source>
        <dbReference type="ARBA" id="ARBA00023015"/>
    </source>
</evidence>
<evidence type="ECO:0000256" key="4">
    <source>
        <dbReference type="ARBA" id="ARBA00023125"/>
    </source>
</evidence>
<dbReference type="InterPro" id="IPR036388">
    <property type="entry name" value="WH-like_DNA-bd_sf"/>
</dbReference>
<feature type="modified residue" description="4-aspartylphosphate" evidence="6">
    <location>
        <position position="53"/>
    </location>
</feature>
<dbReference type="PANTHER" id="PTHR48111">
    <property type="entry name" value="REGULATOR OF RPOS"/>
    <property type="match status" value="1"/>
</dbReference>
<dbReference type="GO" id="GO:0032993">
    <property type="term" value="C:protein-DNA complex"/>
    <property type="evidence" value="ECO:0007669"/>
    <property type="project" value="TreeGrafter"/>
</dbReference>
<dbReference type="SUPFAM" id="SSF46894">
    <property type="entry name" value="C-terminal effector domain of the bipartite response regulators"/>
    <property type="match status" value="1"/>
</dbReference>
<dbReference type="InterPro" id="IPR001867">
    <property type="entry name" value="OmpR/PhoB-type_DNA-bd"/>
</dbReference>
<dbReference type="PANTHER" id="PTHR48111:SF22">
    <property type="entry name" value="REGULATOR OF RPOS"/>
    <property type="match status" value="1"/>
</dbReference>
<dbReference type="CDD" id="cd17574">
    <property type="entry name" value="REC_OmpR"/>
    <property type="match status" value="1"/>
</dbReference>
<dbReference type="PROSITE" id="PS51755">
    <property type="entry name" value="OMPR_PHOB"/>
    <property type="match status" value="1"/>
</dbReference>
<dbReference type="InterPro" id="IPR016032">
    <property type="entry name" value="Sig_transdc_resp-reg_C-effctor"/>
</dbReference>
<dbReference type="InterPro" id="IPR011006">
    <property type="entry name" value="CheY-like_superfamily"/>
</dbReference>
<keyword evidence="4 7" id="KW-0238">DNA-binding</keyword>
<dbReference type="GO" id="GO:0000976">
    <property type="term" value="F:transcription cis-regulatory region binding"/>
    <property type="evidence" value="ECO:0007669"/>
    <property type="project" value="TreeGrafter"/>
</dbReference>
<evidence type="ECO:0000256" key="7">
    <source>
        <dbReference type="PROSITE-ProRule" id="PRU01091"/>
    </source>
</evidence>
<feature type="domain" description="Response regulatory" evidence="8">
    <location>
        <begin position="4"/>
        <end position="117"/>
    </location>
</feature>
<dbReference type="GO" id="GO:0000156">
    <property type="term" value="F:phosphorelay response regulator activity"/>
    <property type="evidence" value="ECO:0007669"/>
    <property type="project" value="TreeGrafter"/>
</dbReference>
<evidence type="ECO:0000313" key="11">
    <source>
        <dbReference type="Proteomes" id="UP000254924"/>
    </source>
</evidence>
<keyword evidence="1 6" id="KW-0597">Phosphoprotein</keyword>
<dbReference type="Gene3D" id="6.10.250.690">
    <property type="match status" value="1"/>
</dbReference>
<keyword evidence="3" id="KW-0805">Transcription regulation</keyword>
<reference evidence="10 11" key="1">
    <citation type="submission" date="2018-06" db="EMBL/GenBank/DDBJ databases">
        <authorList>
            <consortium name="Pathogen Informatics"/>
            <person name="Doyle S."/>
        </authorList>
    </citation>
    <scope>NUCLEOTIDE SEQUENCE [LARGE SCALE GENOMIC DNA]</scope>
    <source>
        <strain evidence="10 11">NCTC12224</strain>
    </source>
</reference>
<dbReference type="SMART" id="SM00862">
    <property type="entry name" value="Trans_reg_C"/>
    <property type="match status" value="1"/>
</dbReference>